<dbReference type="InterPro" id="IPR033753">
    <property type="entry name" value="GCV_H/Fam206"/>
</dbReference>
<evidence type="ECO:0000313" key="6">
    <source>
        <dbReference type="Proteomes" id="UP000533476"/>
    </source>
</evidence>
<dbReference type="SUPFAM" id="SSF51230">
    <property type="entry name" value="Single hybrid motif"/>
    <property type="match status" value="1"/>
</dbReference>
<gene>
    <name evidence="3 5" type="primary">gcvH</name>
    <name evidence="5" type="ORF">HIJ39_06020</name>
</gene>
<dbReference type="RefSeq" id="WP_169097741.1">
    <property type="nucleotide sequence ID" value="NZ_JABBVZ010000014.1"/>
</dbReference>
<dbReference type="EMBL" id="JABBVZ010000014">
    <property type="protein sequence ID" value="NMP21908.1"/>
    <property type="molecule type" value="Genomic_DNA"/>
</dbReference>
<comment type="cofactor">
    <cofactor evidence="3">
        <name>(R)-lipoate</name>
        <dbReference type="ChEBI" id="CHEBI:83088"/>
    </cofactor>
    <text evidence="3">Binds 1 lipoyl cofactor covalently.</text>
</comment>
<dbReference type="InterPro" id="IPR000089">
    <property type="entry name" value="Biotin_lipoyl"/>
</dbReference>
<comment type="function">
    <text evidence="3">The glycine cleavage system catalyzes the degradation of glycine. The H protein shuttles the methylamine group of glycine from the P protein to the T protein.</text>
</comment>
<dbReference type="GO" id="GO:0005737">
    <property type="term" value="C:cytoplasm"/>
    <property type="evidence" value="ECO:0007669"/>
    <property type="project" value="TreeGrafter"/>
</dbReference>
<comment type="subunit">
    <text evidence="3">The glycine cleavage system is composed of four proteins: P, T, L and H.</text>
</comment>
<dbReference type="PROSITE" id="PS50968">
    <property type="entry name" value="BIOTINYL_LIPOYL"/>
    <property type="match status" value="1"/>
</dbReference>
<evidence type="ECO:0000259" key="4">
    <source>
        <dbReference type="PROSITE" id="PS50968"/>
    </source>
</evidence>
<reference evidence="5 6" key="1">
    <citation type="submission" date="2020-04" db="EMBL/GenBank/DDBJ databases">
        <authorList>
            <person name="Zhang R."/>
            <person name="Schippers A."/>
        </authorList>
    </citation>
    <scope>NUCLEOTIDE SEQUENCE [LARGE SCALE GENOMIC DNA]</scope>
    <source>
        <strain evidence="5 6">DSM 109850</strain>
    </source>
</reference>
<keyword evidence="2 3" id="KW-0450">Lipoyl</keyword>
<dbReference type="HAMAP" id="MF_00272">
    <property type="entry name" value="GcvH"/>
    <property type="match status" value="1"/>
</dbReference>
<dbReference type="PROSITE" id="PS00189">
    <property type="entry name" value="LIPOYL"/>
    <property type="match status" value="1"/>
</dbReference>
<dbReference type="GO" id="GO:0009249">
    <property type="term" value="P:protein lipoylation"/>
    <property type="evidence" value="ECO:0007669"/>
    <property type="project" value="TreeGrafter"/>
</dbReference>
<feature type="domain" description="Lipoyl-binding" evidence="4">
    <location>
        <begin position="31"/>
        <end position="113"/>
    </location>
</feature>
<name>A0A7Y0L252_9FIRM</name>
<comment type="caution">
    <text evidence="5">The sequence shown here is derived from an EMBL/GenBank/DDBJ whole genome shotgun (WGS) entry which is preliminary data.</text>
</comment>
<evidence type="ECO:0000313" key="5">
    <source>
        <dbReference type="EMBL" id="NMP21908.1"/>
    </source>
</evidence>
<dbReference type="GO" id="GO:0019464">
    <property type="term" value="P:glycine decarboxylation via glycine cleavage system"/>
    <property type="evidence" value="ECO:0007669"/>
    <property type="project" value="UniProtKB-UniRule"/>
</dbReference>
<sequence length="147" mass="15699">MSEVNGCLLPGDLWYWPEKHVWVRGPEEDGTVVVGMTDVAQHLAGKIVVVNLKAPGRALAQGKSAGTLESGKWVGSIPTPVAGQVTEINEAVKKNPAVVNQDPYGAGWLIRVRPDNWEEGSKILVSGAEGIAVYRAKLEAEGIQCQS</sequence>
<dbReference type="Gene3D" id="2.40.50.100">
    <property type="match status" value="1"/>
</dbReference>
<dbReference type="Pfam" id="PF01597">
    <property type="entry name" value="GCV_H"/>
    <property type="match status" value="1"/>
</dbReference>
<dbReference type="PANTHER" id="PTHR11715:SF3">
    <property type="entry name" value="GLYCINE CLEAVAGE SYSTEM H PROTEIN-RELATED"/>
    <property type="match status" value="1"/>
</dbReference>
<protein>
    <recommendedName>
        <fullName evidence="3">Glycine cleavage system H protein</fullName>
    </recommendedName>
</protein>
<keyword evidence="6" id="KW-1185">Reference proteome</keyword>
<evidence type="ECO:0000256" key="2">
    <source>
        <dbReference type="ARBA" id="ARBA00022823"/>
    </source>
</evidence>
<dbReference type="CDD" id="cd06848">
    <property type="entry name" value="GCS_H"/>
    <property type="match status" value="1"/>
</dbReference>
<evidence type="ECO:0000256" key="1">
    <source>
        <dbReference type="ARBA" id="ARBA00009249"/>
    </source>
</evidence>
<dbReference type="InterPro" id="IPR003016">
    <property type="entry name" value="2-oxoA_DH_lipoyl-BS"/>
</dbReference>
<dbReference type="PANTHER" id="PTHR11715">
    <property type="entry name" value="GLYCINE CLEAVAGE SYSTEM H PROTEIN"/>
    <property type="match status" value="1"/>
</dbReference>
<dbReference type="NCBIfam" id="NF002270">
    <property type="entry name" value="PRK01202.1"/>
    <property type="match status" value="1"/>
</dbReference>
<dbReference type="AlphaFoldDB" id="A0A7Y0L252"/>
<comment type="similarity">
    <text evidence="1 3">Belongs to the GcvH family.</text>
</comment>
<dbReference type="InterPro" id="IPR002930">
    <property type="entry name" value="GCV_H"/>
</dbReference>
<feature type="modified residue" description="N6-lipoyllysine" evidence="3">
    <location>
        <position position="72"/>
    </location>
</feature>
<organism evidence="5 6">
    <name type="scientific">Sulfobacillus harzensis</name>
    <dbReference type="NCBI Taxonomy" id="2729629"/>
    <lineage>
        <taxon>Bacteria</taxon>
        <taxon>Bacillati</taxon>
        <taxon>Bacillota</taxon>
        <taxon>Clostridia</taxon>
        <taxon>Eubacteriales</taxon>
        <taxon>Clostridiales Family XVII. Incertae Sedis</taxon>
        <taxon>Sulfobacillus</taxon>
    </lineage>
</organism>
<dbReference type="GO" id="GO:0005960">
    <property type="term" value="C:glycine cleavage complex"/>
    <property type="evidence" value="ECO:0007669"/>
    <property type="project" value="InterPro"/>
</dbReference>
<accession>A0A7Y0L252</accession>
<proteinExistence type="inferred from homology"/>
<dbReference type="Proteomes" id="UP000533476">
    <property type="component" value="Unassembled WGS sequence"/>
</dbReference>
<evidence type="ECO:0000256" key="3">
    <source>
        <dbReference type="HAMAP-Rule" id="MF_00272"/>
    </source>
</evidence>
<dbReference type="InterPro" id="IPR011053">
    <property type="entry name" value="Single_hybrid_motif"/>
</dbReference>